<feature type="transmembrane region" description="Helical" evidence="7">
    <location>
        <begin position="457"/>
        <end position="476"/>
    </location>
</feature>
<dbReference type="NCBIfam" id="TIGR01972">
    <property type="entry name" value="NDH_I_M"/>
    <property type="match status" value="1"/>
</dbReference>
<comment type="caution">
    <text evidence="9">The sequence shown here is derived from an EMBL/GenBank/DDBJ whole genome shotgun (WGS) entry which is preliminary data.</text>
</comment>
<organism evidence="9 10">
    <name type="scientific">Kaistella solincola</name>
    <dbReference type="NCBI Taxonomy" id="510955"/>
    <lineage>
        <taxon>Bacteria</taxon>
        <taxon>Pseudomonadati</taxon>
        <taxon>Bacteroidota</taxon>
        <taxon>Flavobacteriia</taxon>
        <taxon>Flavobacteriales</taxon>
        <taxon>Weeksellaceae</taxon>
        <taxon>Chryseobacterium group</taxon>
        <taxon>Kaistella</taxon>
    </lineage>
</organism>
<feature type="transmembrane region" description="Helical" evidence="7">
    <location>
        <begin position="413"/>
        <end position="436"/>
    </location>
</feature>
<feature type="transmembrane region" description="Helical" evidence="7">
    <location>
        <begin position="166"/>
        <end position="185"/>
    </location>
</feature>
<dbReference type="InterPro" id="IPR010227">
    <property type="entry name" value="NADH_Q_OxRdtase_chainM/4"/>
</dbReference>
<comment type="subcellular location">
    <subcellularLocation>
        <location evidence="1">Endomembrane system</location>
        <topology evidence="1">Multi-pass membrane protein</topology>
    </subcellularLocation>
    <subcellularLocation>
        <location evidence="6">Membrane</location>
        <topology evidence="6">Multi-pass membrane protein</topology>
    </subcellularLocation>
</comment>
<dbReference type="PANTHER" id="PTHR43507">
    <property type="entry name" value="NADH-UBIQUINONE OXIDOREDUCTASE CHAIN 4"/>
    <property type="match status" value="1"/>
</dbReference>
<dbReference type="PANTHER" id="PTHR43507:SF1">
    <property type="entry name" value="NADH-UBIQUINONE OXIDOREDUCTASE CHAIN 4"/>
    <property type="match status" value="1"/>
</dbReference>
<evidence type="ECO:0000256" key="7">
    <source>
        <dbReference type="SAM" id="Phobius"/>
    </source>
</evidence>
<dbReference type="RefSeq" id="WP_039345420.1">
    <property type="nucleotide sequence ID" value="NZ_JSYK01000003.1"/>
</dbReference>
<evidence type="ECO:0000259" key="8">
    <source>
        <dbReference type="Pfam" id="PF00361"/>
    </source>
</evidence>
<dbReference type="Proteomes" id="UP000031275">
    <property type="component" value="Unassembled WGS sequence"/>
</dbReference>
<feature type="transmembrane region" description="Helical" evidence="7">
    <location>
        <begin position="337"/>
        <end position="359"/>
    </location>
</feature>
<protein>
    <submittedName>
        <fullName evidence="9">NADH dehydrogenase</fullName>
    </submittedName>
</protein>
<feature type="transmembrane region" description="Helical" evidence="7">
    <location>
        <begin position="301"/>
        <end position="325"/>
    </location>
</feature>
<dbReference type="EMBL" id="JSYK01000003">
    <property type="protein sequence ID" value="KIA83769.1"/>
    <property type="molecule type" value="Genomic_DNA"/>
</dbReference>
<evidence type="ECO:0000313" key="9">
    <source>
        <dbReference type="EMBL" id="KIA83769.1"/>
    </source>
</evidence>
<evidence type="ECO:0000256" key="3">
    <source>
        <dbReference type="ARBA" id="ARBA00022692"/>
    </source>
</evidence>
<name>A0ABR4ZSM3_9FLAO</name>
<evidence type="ECO:0000313" key="10">
    <source>
        <dbReference type="Proteomes" id="UP000031275"/>
    </source>
</evidence>
<dbReference type="InterPro" id="IPR001750">
    <property type="entry name" value="ND/Mrp_TM"/>
</dbReference>
<dbReference type="InterPro" id="IPR003918">
    <property type="entry name" value="NADH_UbQ_OxRdtase"/>
</dbReference>
<evidence type="ECO:0000256" key="1">
    <source>
        <dbReference type="ARBA" id="ARBA00004127"/>
    </source>
</evidence>
<keyword evidence="3 6" id="KW-0812">Transmembrane</keyword>
<keyword evidence="4 7" id="KW-1133">Transmembrane helix</keyword>
<evidence type="ECO:0000256" key="6">
    <source>
        <dbReference type="RuleBase" id="RU000320"/>
    </source>
</evidence>
<feature type="transmembrane region" description="Helical" evidence="7">
    <location>
        <begin position="274"/>
        <end position="294"/>
    </location>
</feature>
<feature type="transmembrane region" description="Helical" evidence="7">
    <location>
        <begin position="380"/>
        <end position="401"/>
    </location>
</feature>
<feature type="transmembrane region" description="Helical" evidence="7">
    <location>
        <begin position="75"/>
        <end position="99"/>
    </location>
</feature>
<feature type="transmembrane region" description="Helical" evidence="7">
    <location>
        <begin position="205"/>
        <end position="223"/>
    </location>
</feature>
<keyword evidence="10" id="KW-1185">Reference proteome</keyword>
<feature type="transmembrane region" description="Helical" evidence="7">
    <location>
        <begin position="111"/>
        <end position="127"/>
    </location>
</feature>
<accession>A0ABR4ZSM3</accession>
<proteinExistence type="inferred from homology"/>
<feature type="transmembrane region" description="Helical" evidence="7">
    <location>
        <begin position="243"/>
        <end position="262"/>
    </location>
</feature>
<reference evidence="9 10" key="1">
    <citation type="submission" date="2014-10" db="EMBL/GenBank/DDBJ databases">
        <title>Kaistella solincola genome.</title>
        <authorList>
            <person name="Newman J.D."/>
        </authorList>
    </citation>
    <scope>NUCLEOTIDE SEQUENCE [LARGE SCALE GENOMIC DNA]</scope>
    <source>
        <strain evidence="9 10">DSM 22468</strain>
    </source>
</reference>
<dbReference type="Pfam" id="PF00361">
    <property type="entry name" value="Proton_antipo_M"/>
    <property type="match status" value="1"/>
</dbReference>
<evidence type="ECO:0000256" key="2">
    <source>
        <dbReference type="ARBA" id="ARBA00009025"/>
    </source>
</evidence>
<evidence type="ECO:0000256" key="4">
    <source>
        <dbReference type="ARBA" id="ARBA00022989"/>
    </source>
</evidence>
<keyword evidence="5 7" id="KW-0472">Membrane</keyword>
<comment type="similarity">
    <text evidence="2">Belongs to the complex I subunit 4 family.</text>
</comment>
<evidence type="ECO:0000256" key="5">
    <source>
        <dbReference type="ARBA" id="ARBA00023136"/>
    </source>
</evidence>
<feature type="domain" description="NADH:quinone oxidoreductase/Mrp antiporter transmembrane" evidence="8">
    <location>
        <begin position="131"/>
        <end position="425"/>
    </location>
</feature>
<sequence>MSYLLLTLLLLPLVGSALVFAWKNPASKFLALGIAFAQMFLTFYMLSDFDFKPTVDGVLQYEINYPWSNYIKSNLHFGIDGMSMLMVLLTNILTPIIILSSFNEKPGYKNTFYGLILLMQFGLLGLFTSLDGLLFYIFWEITLIPIWLIAGIWGQENKKIQFTTRFFVFTFVGSLFMLIGLIYLYTHSASFALTDLYNADLTSGAQTVIFWFIFFAFAVKLPIFPFHTWQADTYTYSPTQGSMLLSGIMLKMAVYGMLRYLLPITPEPIFGLSGKIVLVLAIIGVVHGALIAIIQNDSKRIIAYSSLSHVGLITAGIMASAILTMNGTVVTTGGEGALVQSFAHGINVVGLFYCADILYKRFKTRDIRQMGGLAKVAPKFAVFFLIILLGSIALPLTNGFVGEFILIKSIFEYSIIAAVIAGLTMIFSAVYLFRFYGKAMFGPGDEAVLSTATDVNAVEFTVLASLVIFVILLGIFPQPIIEMVSSSLKFIYSSMLN</sequence>
<gene>
    <name evidence="9" type="ORF">OA84_09880</name>
</gene>
<feature type="transmembrane region" description="Helical" evidence="7">
    <location>
        <begin position="133"/>
        <end position="154"/>
    </location>
</feature>
<dbReference type="PRINTS" id="PR01437">
    <property type="entry name" value="NUOXDRDTASE4"/>
</dbReference>